<proteinExistence type="predicted"/>
<protein>
    <submittedName>
        <fullName evidence="1">Uncharacterized protein</fullName>
    </submittedName>
</protein>
<comment type="caution">
    <text evidence="1">The sequence shown here is derived from an EMBL/GenBank/DDBJ whole genome shotgun (WGS) entry which is preliminary data.</text>
</comment>
<name>A0A9P6KC58_9FUNG</name>
<accession>A0A9P6KC58</accession>
<sequence length="95" mass="10181">MSVAANATRCLRIRGVSRTFMTSRSSLPAAMYSTGLRAPIQRHLGRAIAVTTAARSTDHTRTWAISSIVTAGVISWQLANSVVEAEAPVRKDVVV</sequence>
<feature type="non-terminal residue" evidence="1">
    <location>
        <position position="95"/>
    </location>
</feature>
<evidence type="ECO:0000313" key="2">
    <source>
        <dbReference type="Proteomes" id="UP000780801"/>
    </source>
</evidence>
<reference evidence="1" key="1">
    <citation type="journal article" date="2020" name="Fungal Divers.">
        <title>Resolving the Mortierellaceae phylogeny through synthesis of multi-gene phylogenetics and phylogenomics.</title>
        <authorList>
            <person name="Vandepol N."/>
            <person name="Liber J."/>
            <person name="Desiro A."/>
            <person name="Na H."/>
            <person name="Kennedy M."/>
            <person name="Barry K."/>
            <person name="Grigoriev I.V."/>
            <person name="Miller A.N."/>
            <person name="O'Donnell K."/>
            <person name="Stajich J.E."/>
            <person name="Bonito G."/>
        </authorList>
    </citation>
    <scope>NUCLEOTIDE SEQUENCE</scope>
    <source>
        <strain evidence="1">KOD1015</strain>
    </source>
</reference>
<dbReference type="AlphaFoldDB" id="A0A9P6KC58"/>
<organism evidence="1 2">
    <name type="scientific">Lunasporangiospora selenospora</name>
    <dbReference type="NCBI Taxonomy" id="979761"/>
    <lineage>
        <taxon>Eukaryota</taxon>
        <taxon>Fungi</taxon>
        <taxon>Fungi incertae sedis</taxon>
        <taxon>Mucoromycota</taxon>
        <taxon>Mortierellomycotina</taxon>
        <taxon>Mortierellomycetes</taxon>
        <taxon>Mortierellales</taxon>
        <taxon>Mortierellaceae</taxon>
        <taxon>Lunasporangiospora</taxon>
    </lineage>
</organism>
<dbReference type="Proteomes" id="UP000780801">
    <property type="component" value="Unassembled WGS sequence"/>
</dbReference>
<gene>
    <name evidence="1" type="ORF">BGW38_004249</name>
</gene>
<keyword evidence="2" id="KW-1185">Reference proteome</keyword>
<evidence type="ECO:0000313" key="1">
    <source>
        <dbReference type="EMBL" id="KAF9579476.1"/>
    </source>
</evidence>
<dbReference type="EMBL" id="JAABOA010002729">
    <property type="protein sequence ID" value="KAF9579476.1"/>
    <property type="molecule type" value="Genomic_DNA"/>
</dbReference>